<reference evidence="2" key="1">
    <citation type="submission" date="2021-06" db="EMBL/GenBank/DDBJ databases">
        <authorList>
            <person name="Kallberg Y."/>
            <person name="Tangrot J."/>
            <person name="Rosling A."/>
        </authorList>
    </citation>
    <scope>NUCLEOTIDE SEQUENCE</scope>
    <source>
        <strain evidence="2">FL130A</strain>
    </source>
</reference>
<organism evidence="2 3">
    <name type="scientific">Ambispora leptoticha</name>
    <dbReference type="NCBI Taxonomy" id="144679"/>
    <lineage>
        <taxon>Eukaryota</taxon>
        <taxon>Fungi</taxon>
        <taxon>Fungi incertae sedis</taxon>
        <taxon>Mucoromycota</taxon>
        <taxon>Glomeromycotina</taxon>
        <taxon>Glomeromycetes</taxon>
        <taxon>Archaeosporales</taxon>
        <taxon>Ambisporaceae</taxon>
        <taxon>Ambispora</taxon>
    </lineage>
</organism>
<proteinExistence type="predicted"/>
<dbReference type="AlphaFoldDB" id="A0A9N9C8G7"/>
<keyword evidence="1" id="KW-0472">Membrane</keyword>
<comment type="caution">
    <text evidence="2">The sequence shown here is derived from an EMBL/GenBank/DDBJ whole genome shotgun (WGS) entry which is preliminary data.</text>
</comment>
<accession>A0A9N9C8G7</accession>
<keyword evidence="1" id="KW-1133">Transmembrane helix</keyword>
<keyword evidence="3" id="KW-1185">Reference proteome</keyword>
<sequence length="331" mass="37415">MSTTTNKSFFTLYICLESIGLLLIIPSIIILLHPRTKPFLTKRTLRQYFLASFFERIFRIPLIVIYNTLTPKTPGTLCIFQAHLSNLLSYPLQMIPAALTFYLWFAVARNKNMEKVLYSWLTSIIWIVAVVGSLAQLFSLSNDDYWGVKIKDDGCDLGPSNYRLFQIIPTVTFAVIGLGFAVASVYAFCSIWLRQIERTVLGYWYSLSLASACLLVTVINVSNSTAAAYNVMIANSYQLPIFLLHLKAILGPLLYTIFVICEYDNTPLHRWCKCGENYEEDDEDSNDTVILSWPSSNTLTEPRFTTSTMFGKPDMMERGRVTAADSGVFPG</sequence>
<feature type="transmembrane region" description="Helical" evidence="1">
    <location>
        <begin position="12"/>
        <end position="33"/>
    </location>
</feature>
<dbReference type="EMBL" id="CAJVPS010003607">
    <property type="protein sequence ID" value="CAG8591924.1"/>
    <property type="molecule type" value="Genomic_DNA"/>
</dbReference>
<feature type="transmembrane region" description="Helical" evidence="1">
    <location>
        <begin position="117"/>
        <end position="138"/>
    </location>
</feature>
<feature type="transmembrane region" description="Helical" evidence="1">
    <location>
        <begin position="167"/>
        <end position="189"/>
    </location>
</feature>
<dbReference type="OrthoDB" id="2437356at2759"/>
<feature type="transmembrane region" description="Helical" evidence="1">
    <location>
        <begin position="241"/>
        <end position="261"/>
    </location>
</feature>
<name>A0A9N9C8G7_9GLOM</name>
<evidence type="ECO:0000313" key="2">
    <source>
        <dbReference type="EMBL" id="CAG8591924.1"/>
    </source>
</evidence>
<evidence type="ECO:0000256" key="1">
    <source>
        <dbReference type="SAM" id="Phobius"/>
    </source>
</evidence>
<dbReference type="Proteomes" id="UP000789508">
    <property type="component" value="Unassembled WGS sequence"/>
</dbReference>
<feature type="transmembrane region" description="Helical" evidence="1">
    <location>
        <begin position="45"/>
        <end position="67"/>
    </location>
</feature>
<protein>
    <submittedName>
        <fullName evidence="2">12036_t:CDS:1</fullName>
    </submittedName>
</protein>
<evidence type="ECO:0000313" key="3">
    <source>
        <dbReference type="Proteomes" id="UP000789508"/>
    </source>
</evidence>
<gene>
    <name evidence="2" type="ORF">ALEPTO_LOCUS7745</name>
</gene>
<feature type="transmembrane region" description="Helical" evidence="1">
    <location>
        <begin position="87"/>
        <end position="105"/>
    </location>
</feature>
<keyword evidence="1" id="KW-0812">Transmembrane</keyword>
<feature type="transmembrane region" description="Helical" evidence="1">
    <location>
        <begin position="201"/>
        <end position="221"/>
    </location>
</feature>